<comment type="subcellular location">
    <subcellularLocation>
        <location evidence="1">Cell inner membrane</location>
        <topology evidence="1">Single-pass membrane protein</topology>
    </subcellularLocation>
</comment>
<sequence length="174" mass="18798">MTRPWATGAWTRLRAHWTAGPAWRRRLLTAGLTLAVLLLLWSFVWLPAWRQLRDGPARQAQLLAAIGAVQRDAAALAALRRLPDVGATNQTAESLSAALHARSQHWLGTTARSAALGDGWEVAFDGASSAGLAAWLADLRQTLGLMPVHLQWERDPTTGNWRGSARLMVAGGAP</sequence>
<keyword evidence="6 10" id="KW-0812">Transmembrane</keyword>
<feature type="transmembrane region" description="Helical" evidence="10">
    <location>
        <begin position="27"/>
        <end position="49"/>
    </location>
</feature>
<dbReference type="OrthoDB" id="9157093at2"/>
<dbReference type="EMBL" id="VJON01000045">
    <property type="protein sequence ID" value="TSE31493.1"/>
    <property type="molecule type" value="Genomic_DNA"/>
</dbReference>
<evidence type="ECO:0000256" key="3">
    <source>
        <dbReference type="ARBA" id="ARBA00022448"/>
    </source>
</evidence>
<dbReference type="GO" id="GO:0015627">
    <property type="term" value="C:type II protein secretion system complex"/>
    <property type="evidence" value="ECO:0007669"/>
    <property type="project" value="InterPro"/>
</dbReference>
<gene>
    <name evidence="11" type="ORF">Tchar_02282</name>
</gene>
<dbReference type="GO" id="GO:0015628">
    <property type="term" value="P:protein secretion by the type II secretion system"/>
    <property type="evidence" value="ECO:0007669"/>
    <property type="project" value="InterPro"/>
</dbReference>
<dbReference type="AlphaFoldDB" id="A0A554X6P0"/>
<evidence type="ECO:0000313" key="11">
    <source>
        <dbReference type="EMBL" id="TSE31493.1"/>
    </source>
</evidence>
<keyword evidence="9 10" id="KW-0472">Membrane</keyword>
<evidence type="ECO:0000256" key="5">
    <source>
        <dbReference type="ARBA" id="ARBA00022519"/>
    </source>
</evidence>
<comment type="similarity">
    <text evidence="2">Belongs to the GSP M family.</text>
</comment>
<dbReference type="Proteomes" id="UP000318294">
    <property type="component" value="Unassembled WGS sequence"/>
</dbReference>
<dbReference type="GO" id="GO:0005886">
    <property type="term" value="C:plasma membrane"/>
    <property type="evidence" value="ECO:0007669"/>
    <property type="project" value="UniProtKB-SubCell"/>
</dbReference>
<evidence type="ECO:0000256" key="7">
    <source>
        <dbReference type="ARBA" id="ARBA00022927"/>
    </source>
</evidence>
<keyword evidence="12" id="KW-1185">Reference proteome</keyword>
<dbReference type="SUPFAM" id="SSF103054">
    <property type="entry name" value="General secretion pathway protein M, EpsM"/>
    <property type="match status" value="1"/>
</dbReference>
<dbReference type="InterPro" id="IPR007690">
    <property type="entry name" value="T2SS_GspM"/>
</dbReference>
<reference evidence="11 12" key="1">
    <citation type="submission" date="2019-07" db="EMBL/GenBank/DDBJ databases">
        <title>Tepidimonas charontis SPSP-6 draft genome.</title>
        <authorList>
            <person name="Da Costa M.S."/>
            <person name="Froufe H.J.C."/>
            <person name="Egas C."/>
            <person name="Albuquerque L."/>
        </authorList>
    </citation>
    <scope>NUCLEOTIDE SEQUENCE [LARGE SCALE GENOMIC DNA]</scope>
    <source>
        <strain evidence="11 12">SPSP-6</strain>
    </source>
</reference>
<comment type="caution">
    <text evidence="11">The sequence shown here is derived from an EMBL/GenBank/DDBJ whole genome shotgun (WGS) entry which is preliminary data.</text>
</comment>
<dbReference type="RefSeq" id="WP_144329146.1">
    <property type="nucleotide sequence ID" value="NZ_VJON01000045.1"/>
</dbReference>
<evidence type="ECO:0000256" key="9">
    <source>
        <dbReference type="ARBA" id="ARBA00023136"/>
    </source>
</evidence>
<evidence type="ECO:0000256" key="10">
    <source>
        <dbReference type="SAM" id="Phobius"/>
    </source>
</evidence>
<accession>A0A554X6P0</accession>
<dbReference type="InterPro" id="IPR023229">
    <property type="entry name" value="T2SS_M_periplasmic_sf"/>
</dbReference>
<evidence type="ECO:0000256" key="1">
    <source>
        <dbReference type="ARBA" id="ARBA00004377"/>
    </source>
</evidence>
<name>A0A554X6P0_9BURK</name>
<organism evidence="11 12">
    <name type="scientific">Tepidimonas charontis</name>
    <dbReference type="NCBI Taxonomy" id="2267262"/>
    <lineage>
        <taxon>Bacteria</taxon>
        <taxon>Pseudomonadati</taxon>
        <taxon>Pseudomonadota</taxon>
        <taxon>Betaproteobacteria</taxon>
        <taxon>Burkholderiales</taxon>
        <taxon>Tepidimonas</taxon>
    </lineage>
</organism>
<evidence type="ECO:0000256" key="8">
    <source>
        <dbReference type="ARBA" id="ARBA00022989"/>
    </source>
</evidence>
<protein>
    <submittedName>
        <fullName evidence="11">Type II secretion system (T2SS), protein M</fullName>
    </submittedName>
</protein>
<keyword evidence="4" id="KW-1003">Cell membrane</keyword>
<dbReference type="Pfam" id="PF04612">
    <property type="entry name" value="T2SSM"/>
    <property type="match status" value="1"/>
</dbReference>
<evidence type="ECO:0000256" key="6">
    <source>
        <dbReference type="ARBA" id="ARBA00022692"/>
    </source>
</evidence>
<evidence type="ECO:0000256" key="2">
    <source>
        <dbReference type="ARBA" id="ARBA00010637"/>
    </source>
</evidence>
<keyword evidence="5" id="KW-0997">Cell inner membrane</keyword>
<keyword evidence="8 10" id="KW-1133">Transmembrane helix</keyword>
<evidence type="ECO:0000313" key="12">
    <source>
        <dbReference type="Proteomes" id="UP000318294"/>
    </source>
</evidence>
<keyword evidence="7" id="KW-0653">Protein transport</keyword>
<evidence type="ECO:0000256" key="4">
    <source>
        <dbReference type="ARBA" id="ARBA00022475"/>
    </source>
</evidence>
<keyword evidence="3" id="KW-0813">Transport</keyword>
<proteinExistence type="inferred from homology"/>